<feature type="non-terminal residue" evidence="2">
    <location>
        <position position="1"/>
    </location>
</feature>
<dbReference type="EMBL" id="KQ976598">
    <property type="protein sequence ID" value="KYM79598.1"/>
    <property type="molecule type" value="Genomic_DNA"/>
</dbReference>
<proteinExistence type="predicted"/>
<evidence type="ECO:0000256" key="1">
    <source>
        <dbReference type="SAM" id="MobiDB-lite"/>
    </source>
</evidence>
<organism evidence="2 3">
    <name type="scientific">Atta colombica</name>
    <dbReference type="NCBI Taxonomy" id="520822"/>
    <lineage>
        <taxon>Eukaryota</taxon>
        <taxon>Metazoa</taxon>
        <taxon>Ecdysozoa</taxon>
        <taxon>Arthropoda</taxon>
        <taxon>Hexapoda</taxon>
        <taxon>Insecta</taxon>
        <taxon>Pterygota</taxon>
        <taxon>Neoptera</taxon>
        <taxon>Endopterygota</taxon>
        <taxon>Hymenoptera</taxon>
        <taxon>Apocrita</taxon>
        <taxon>Aculeata</taxon>
        <taxon>Formicoidea</taxon>
        <taxon>Formicidae</taxon>
        <taxon>Myrmicinae</taxon>
        <taxon>Atta</taxon>
    </lineage>
</organism>
<evidence type="ECO:0000313" key="3">
    <source>
        <dbReference type="Proteomes" id="UP000078540"/>
    </source>
</evidence>
<dbReference type="AlphaFoldDB" id="A0A195B520"/>
<feature type="compositionally biased region" description="Acidic residues" evidence="1">
    <location>
        <begin position="111"/>
        <end position="139"/>
    </location>
</feature>
<protein>
    <submittedName>
        <fullName evidence="2">Uncharacterized protein</fullName>
    </submittedName>
</protein>
<evidence type="ECO:0000313" key="2">
    <source>
        <dbReference type="EMBL" id="KYM79598.1"/>
    </source>
</evidence>
<dbReference type="Proteomes" id="UP000078540">
    <property type="component" value="Unassembled WGS sequence"/>
</dbReference>
<feature type="compositionally biased region" description="Basic and acidic residues" evidence="1">
    <location>
        <begin position="38"/>
        <end position="79"/>
    </location>
</feature>
<name>A0A195B520_9HYME</name>
<reference evidence="2 3" key="1">
    <citation type="submission" date="2015-09" db="EMBL/GenBank/DDBJ databases">
        <title>Atta colombica WGS genome.</title>
        <authorList>
            <person name="Nygaard S."/>
            <person name="Hu H."/>
            <person name="Boomsma J."/>
            <person name="Zhang G."/>
        </authorList>
    </citation>
    <scope>NUCLEOTIDE SEQUENCE [LARGE SCALE GENOMIC DNA]</scope>
    <source>
        <strain evidence="2">Treedump-2</strain>
        <tissue evidence="2">Whole body</tissue>
    </source>
</reference>
<sequence length="158" mass="17602">DGEQPPRASVNIVKELKGCGGRRKGEDENAAPRRVARALKERGGDARLEEERRRENELSVRQEERAEANGRGDTHTHDRAPRRRGQAVTATVRGTAESQPRGVNTDHRCGDDDDDDDDDDYDDDDDDVDDDDDDDDDDDRPTTKTKTAPAGGFSRSNR</sequence>
<gene>
    <name evidence="2" type="ORF">ALC53_10037</name>
</gene>
<accession>A0A195B520</accession>
<keyword evidence="3" id="KW-1185">Reference proteome</keyword>
<feature type="region of interest" description="Disordered" evidence="1">
    <location>
        <begin position="1"/>
        <end position="158"/>
    </location>
</feature>